<proteinExistence type="predicted"/>
<keyword evidence="3" id="KW-1185">Reference proteome</keyword>
<dbReference type="EMBL" id="LXQA010320722">
    <property type="protein sequence ID" value="MCI43674.1"/>
    <property type="molecule type" value="Genomic_DNA"/>
</dbReference>
<feature type="region of interest" description="Disordered" evidence="1">
    <location>
        <begin position="1"/>
        <end position="22"/>
    </location>
</feature>
<organism evidence="2 3">
    <name type="scientific">Trifolium medium</name>
    <dbReference type="NCBI Taxonomy" id="97028"/>
    <lineage>
        <taxon>Eukaryota</taxon>
        <taxon>Viridiplantae</taxon>
        <taxon>Streptophyta</taxon>
        <taxon>Embryophyta</taxon>
        <taxon>Tracheophyta</taxon>
        <taxon>Spermatophyta</taxon>
        <taxon>Magnoliopsida</taxon>
        <taxon>eudicotyledons</taxon>
        <taxon>Gunneridae</taxon>
        <taxon>Pentapetalae</taxon>
        <taxon>rosids</taxon>
        <taxon>fabids</taxon>
        <taxon>Fabales</taxon>
        <taxon>Fabaceae</taxon>
        <taxon>Papilionoideae</taxon>
        <taxon>50 kb inversion clade</taxon>
        <taxon>NPAAA clade</taxon>
        <taxon>Hologalegina</taxon>
        <taxon>IRL clade</taxon>
        <taxon>Trifolieae</taxon>
        <taxon>Trifolium</taxon>
    </lineage>
</organism>
<reference evidence="2 3" key="1">
    <citation type="journal article" date="2018" name="Front. Plant Sci.">
        <title>Red Clover (Trifolium pratense) and Zigzag Clover (T. medium) - A Picture of Genomic Similarities and Differences.</title>
        <authorList>
            <person name="Dluhosova J."/>
            <person name="Istvanek J."/>
            <person name="Nedelnik J."/>
            <person name="Repkova J."/>
        </authorList>
    </citation>
    <scope>NUCLEOTIDE SEQUENCE [LARGE SCALE GENOMIC DNA]</scope>
    <source>
        <strain evidence="3">cv. 10/8</strain>
        <tissue evidence="2">Leaf</tissue>
    </source>
</reference>
<accession>A0A392S663</accession>
<evidence type="ECO:0000313" key="2">
    <source>
        <dbReference type="EMBL" id="MCI43674.1"/>
    </source>
</evidence>
<comment type="caution">
    <text evidence="2">The sequence shown here is derived from an EMBL/GenBank/DDBJ whole genome shotgun (WGS) entry which is preliminary data.</text>
</comment>
<name>A0A392S663_9FABA</name>
<feature type="non-terminal residue" evidence="2">
    <location>
        <position position="43"/>
    </location>
</feature>
<protein>
    <submittedName>
        <fullName evidence="2">Uncharacterized protein</fullName>
    </submittedName>
</protein>
<sequence>MKHDKKSKKDYSSTESDEETLAQRLKQKSLEAYVKEMHKKFSK</sequence>
<evidence type="ECO:0000256" key="1">
    <source>
        <dbReference type="SAM" id="MobiDB-lite"/>
    </source>
</evidence>
<feature type="compositionally biased region" description="Basic and acidic residues" evidence="1">
    <location>
        <begin position="1"/>
        <end position="12"/>
    </location>
</feature>
<evidence type="ECO:0000313" key="3">
    <source>
        <dbReference type="Proteomes" id="UP000265520"/>
    </source>
</evidence>
<dbReference type="AlphaFoldDB" id="A0A392S663"/>
<dbReference type="Proteomes" id="UP000265520">
    <property type="component" value="Unassembled WGS sequence"/>
</dbReference>